<accession>A0AC35FH23</accession>
<organism evidence="1 2">
    <name type="scientific">Panagrolaimus sp. PS1159</name>
    <dbReference type="NCBI Taxonomy" id="55785"/>
    <lineage>
        <taxon>Eukaryota</taxon>
        <taxon>Metazoa</taxon>
        <taxon>Ecdysozoa</taxon>
        <taxon>Nematoda</taxon>
        <taxon>Chromadorea</taxon>
        <taxon>Rhabditida</taxon>
        <taxon>Tylenchina</taxon>
        <taxon>Panagrolaimomorpha</taxon>
        <taxon>Panagrolaimoidea</taxon>
        <taxon>Panagrolaimidae</taxon>
        <taxon>Panagrolaimus</taxon>
    </lineage>
</organism>
<evidence type="ECO:0000313" key="1">
    <source>
        <dbReference type="Proteomes" id="UP000887580"/>
    </source>
</evidence>
<reference evidence="2" key="1">
    <citation type="submission" date="2022-11" db="UniProtKB">
        <authorList>
            <consortium name="WormBaseParasite"/>
        </authorList>
    </citation>
    <scope>IDENTIFICATION</scope>
</reference>
<protein>
    <submittedName>
        <fullName evidence="2">G-protein coupled receptors family 1 profile domain-containing protein</fullName>
    </submittedName>
</protein>
<dbReference type="WBParaSite" id="PS1159_v2.g17395.t1">
    <property type="protein sequence ID" value="PS1159_v2.g17395.t1"/>
    <property type="gene ID" value="PS1159_v2.g17395"/>
</dbReference>
<dbReference type="Proteomes" id="UP000887580">
    <property type="component" value="Unplaced"/>
</dbReference>
<sequence>MNNFTTIDPIFMHTITGNPEIKPFIRNYALGLAIIPLMTIFGNALVVLAVYRERSLQTVTNYLIVSLAISDFLVAICVMSFGVYFEYNDFVWDLGSFLCKLYIGADVACSTASILNLLAISLDRYIAISHPLAYAQYGTNGGRALISISLVWGVSFAVGMPVFMGANQLDDATEACEFTNGYFIIVSSLLSFFLPCLAMIALYTVIFKRLKQRERARSLRHYQPSTSKPENERISTALLSGARIARQMGQHFKDKTDQILLEISFQTSSFPTLSSSEDGDSTSSDNKSIDQPIPLPIPRPSIKNLPQLLNNLSMSENENESEKDATIKTDNQATSNNSIMRSFGEDLEDELFPFIDSACSRTNSKSENANSQRLSSKLKKIKQQNFSMAPLSSLVFTKFDENFKARNSPTSSIAATPSSTITTPGQTGNVRKESLRPRNGVLVNSHSVPLGVKLNGYLSGGNGMLKEEQSYLENHQIKIPRPQKLGNLSKHRRSGSIDNSTKKSGPMLASVYSFCRMKKSHPKKHIIPLPGDKVLGLDDKASLATNSPKLRSDESWHDSMRECKDELWRRVTGGFRTRPSRNFVKKATKQMKREHKATVTLAVVLAVFLGCWLPFFTLHLTKAICMLNQTDGCVHILATFFTTWLGYLNSSLNPLIYTVFDQRFRKAFRNILKCSK</sequence>
<evidence type="ECO:0000313" key="2">
    <source>
        <dbReference type="WBParaSite" id="PS1159_v2.g17395.t1"/>
    </source>
</evidence>
<proteinExistence type="predicted"/>
<name>A0AC35FH23_9BILA</name>